<evidence type="ECO:0000313" key="6">
    <source>
        <dbReference type="EMBL" id="KAJ3035117.1"/>
    </source>
</evidence>
<gene>
    <name evidence="6" type="ORF">HK097_004291</name>
</gene>
<dbReference type="InterPro" id="IPR021850">
    <property type="entry name" value="Symplekin/Pta1"/>
</dbReference>
<proteinExistence type="predicted"/>
<evidence type="ECO:0000259" key="5">
    <source>
        <dbReference type="Pfam" id="PF11935"/>
    </source>
</evidence>
<sequence>MADAQTLNQIVLLIQTAKTQTLPTDHRLRSLSQILDLLRQHPSLIPTLTPHVYSIAAEGIVELRLKVLEVLEQVVTRVASPDLVVLTRSLETLGFLINSDPEVMKRTIQVATTIYPVFFKWICTSVPDITAWQASSSLRQQLLTLIIHPNDGVKINITRYYHAVIMTQSSKGDTSVPTEKEDISVDILPPTHPFLKRGELIAEAVTLLQQMITLLSTPTASPSLLTANITSMIPLMKKRPNYIPMILSALMSWHRAPPPVFNQTQVRSVVRMVKVALLNARRLPAAAQYIEPLTETLYQLGAKPHELQPKRKVQPPPPFISSTSSASSTPPPSGPPASSSSGAQIATQGVAKRPPPVEDKEDLRKGVKRVKAEGVDFDGSGGDNVGMEGQEDVRHRLWNFVRSGGVPVGVVVDVVLGILRDGVRWEGGLDRLQQANVETFGPDSGDLGNMISEAAMAQVDSVAEQVVDQAGPSTKEEQHTAPLDVKMEEAQPSLPLPSELIAAAPEEPTPPSPPAQEDEETYITHPPNTSSNLRAELIQVEEPLGEEQRREIVRGL</sequence>
<dbReference type="InterPro" id="IPR032460">
    <property type="entry name" value="Symplekin/Pta1_N"/>
</dbReference>
<dbReference type="Proteomes" id="UP001212841">
    <property type="component" value="Unassembled WGS sequence"/>
</dbReference>
<feature type="non-terminal residue" evidence="6">
    <location>
        <position position="556"/>
    </location>
</feature>
<keyword evidence="2" id="KW-0507">mRNA processing</keyword>
<accession>A0AAD5S360</accession>
<evidence type="ECO:0000256" key="4">
    <source>
        <dbReference type="SAM" id="MobiDB-lite"/>
    </source>
</evidence>
<dbReference type="SUPFAM" id="SSF48371">
    <property type="entry name" value="ARM repeat"/>
    <property type="match status" value="1"/>
</dbReference>
<evidence type="ECO:0000256" key="3">
    <source>
        <dbReference type="ARBA" id="ARBA00023242"/>
    </source>
</evidence>
<comment type="subcellular location">
    <subcellularLocation>
        <location evidence="1">Nucleus</location>
    </subcellularLocation>
</comment>
<dbReference type="Gene3D" id="1.25.10.10">
    <property type="entry name" value="Leucine-rich Repeat Variant"/>
    <property type="match status" value="1"/>
</dbReference>
<keyword evidence="3" id="KW-0539">Nucleus</keyword>
<feature type="region of interest" description="Disordered" evidence="4">
    <location>
        <begin position="500"/>
        <end position="531"/>
    </location>
</feature>
<dbReference type="GO" id="GO:0006397">
    <property type="term" value="P:mRNA processing"/>
    <property type="evidence" value="ECO:0007669"/>
    <property type="project" value="UniProtKB-KW"/>
</dbReference>
<dbReference type="EMBL" id="JADGJD010002082">
    <property type="protein sequence ID" value="KAJ3035117.1"/>
    <property type="molecule type" value="Genomic_DNA"/>
</dbReference>
<feature type="domain" description="Symplekin/Pta1 N-terminal" evidence="5">
    <location>
        <begin position="100"/>
        <end position="308"/>
    </location>
</feature>
<dbReference type="Pfam" id="PF11935">
    <property type="entry name" value="SYMPK_PTA1_N"/>
    <property type="match status" value="1"/>
</dbReference>
<dbReference type="GO" id="GO:0005847">
    <property type="term" value="C:mRNA cleavage and polyadenylation specificity factor complex"/>
    <property type="evidence" value="ECO:0007669"/>
    <property type="project" value="TreeGrafter"/>
</dbReference>
<organism evidence="6 7">
    <name type="scientific">Rhizophlyctis rosea</name>
    <dbReference type="NCBI Taxonomy" id="64517"/>
    <lineage>
        <taxon>Eukaryota</taxon>
        <taxon>Fungi</taxon>
        <taxon>Fungi incertae sedis</taxon>
        <taxon>Chytridiomycota</taxon>
        <taxon>Chytridiomycota incertae sedis</taxon>
        <taxon>Chytridiomycetes</taxon>
        <taxon>Rhizophlyctidales</taxon>
        <taxon>Rhizophlyctidaceae</taxon>
        <taxon>Rhizophlyctis</taxon>
    </lineage>
</organism>
<evidence type="ECO:0000256" key="1">
    <source>
        <dbReference type="ARBA" id="ARBA00004123"/>
    </source>
</evidence>
<name>A0AAD5S360_9FUNG</name>
<dbReference type="InterPro" id="IPR011989">
    <property type="entry name" value="ARM-like"/>
</dbReference>
<evidence type="ECO:0000256" key="2">
    <source>
        <dbReference type="ARBA" id="ARBA00022664"/>
    </source>
</evidence>
<dbReference type="InterPro" id="IPR016024">
    <property type="entry name" value="ARM-type_fold"/>
</dbReference>
<dbReference type="PANTHER" id="PTHR15245">
    <property type="entry name" value="SYMPLEKIN-RELATED"/>
    <property type="match status" value="1"/>
</dbReference>
<protein>
    <recommendedName>
        <fullName evidence="5">Symplekin/Pta1 N-terminal domain-containing protein</fullName>
    </recommendedName>
</protein>
<reference evidence="6" key="1">
    <citation type="submission" date="2020-05" db="EMBL/GenBank/DDBJ databases">
        <title>Phylogenomic resolution of chytrid fungi.</title>
        <authorList>
            <person name="Stajich J.E."/>
            <person name="Amses K."/>
            <person name="Simmons R."/>
            <person name="Seto K."/>
            <person name="Myers J."/>
            <person name="Bonds A."/>
            <person name="Quandt C.A."/>
            <person name="Barry K."/>
            <person name="Liu P."/>
            <person name="Grigoriev I."/>
            <person name="Longcore J.E."/>
            <person name="James T.Y."/>
        </authorList>
    </citation>
    <scope>NUCLEOTIDE SEQUENCE</scope>
    <source>
        <strain evidence="6">JEL0318</strain>
    </source>
</reference>
<evidence type="ECO:0000313" key="7">
    <source>
        <dbReference type="Proteomes" id="UP001212841"/>
    </source>
</evidence>
<dbReference type="AlphaFoldDB" id="A0AAD5S360"/>
<dbReference type="PANTHER" id="PTHR15245:SF20">
    <property type="entry name" value="SYMPLEKIN"/>
    <property type="match status" value="1"/>
</dbReference>
<feature type="compositionally biased region" description="Basic and acidic residues" evidence="4">
    <location>
        <begin position="355"/>
        <end position="367"/>
    </location>
</feature>
<feature type="region of interest" description="Disordered" evidence="4">
    <location>
        <begin position="308"/>
        <end position="367"/>
    </location>
</feature>
<comment type="caution">
    <text evidence="6">The sequence shown here is derived from an EMBL/GenBank/DDBJ whole genome shotgun (WGS) entry which is preliminary data.</text>
</comment>
<keyword evidence="7" id="KW-1185">Reference proteome</keyword>